<feature type="region of interest" description="Disordered" evidence="1">
    <location>
        <begin position="211"/>
        <end position="230"/>
    </location>
</feature>
<dbReference type="OrthoDB" id="4301348at2"/>
<evidence type="ECO:0000256" key="1">
    <source>
        <dbReference type="SAM" id="MobiDB-lite"/>
    </source>
</evidence>
<gene>
    <name evidence="3" type="ORF">FCH28_20835</name>
</gene>
<accession>A0A4U0NAL4</accession>
<evidence type="ECO:0000313" key="4">
    <source>
        <dbReference type="Proteomes" id="UP000308697"/>
    </source>
</evidence>
<feature type="region of interest" description="Disordered" evidence="1">
    <location>
        <begin position="263"/>
        <end position="369"/>
    </location>
</feature>
<dbReference type="RefSeq" id="WP_136741590.1">
    <property type="nucleotide sequence ID" value="NZ_SUMB01000007.1"/>
</dbReference>
<feature type="compositionally biased region" description="Low complexity" evidence="1">
    <location>
        <begin position="297"/>
        <end position="327"/>
    </location>
</feature>
<feature type="compositionally biased region" description="Low complexity" evidence="1">
    <location>
        <begin position="358"/>
        <end position="369"/>
    </location>
</feature>
<keyword evidence="2" id="KW-0812">Transmembrane</keyword>
<reference evidence="3 4" key="1">
    <citation type="submission" date="2019-04" db="EMBL/GenBank/DDBJ databases">
        <title>Streptomyces piniterrae sp. nov., a heliquinomycin-producing actinomycete isolated from rhizosphere soil of Pinus yunnanensis.</title>
        <authorList>
            <person name="Zhuang X."/>
            <person name="Zhao J."/>
        </authorList>
    </citation>
    <scope>NUCLEOTIDE SEQUENCE [LARGE SCALE GENOMIC DNA]</scope>
    <source>
        <strain evidence="4">jys28</strain>
    </source>
</reference>
<evidence type="ECO:0000313" key="3">
    <source>
        <dbReference type="EMBL" id="TJZ50955.1"/>
    </source>
</evidence>
<feature type="transmembrane region" description="Helical" evidence="2">
    <location>
        <begin position="35"/>
        <end position="63"/>
    </location>
</feature>
<keyword evidence="2" id="KW-1133">Transmembrane helix</keyword>
<proteinExistence type="predicted"/>
<sequence>MGWTVLYIAFGLVALWLLGEVLLQYKARLRWRLLAFSGFIGVVVGVIIPSVIVIGVGAIAFAIGQTNVTLSFKRGFSTGWALGGKPGESRRRRGRSSGAPAQPTLQVSDLEAVPLDGGTGQGGDQGAYDGQDAYQGVQDGYAGQGAAYTATDGYAGQDPYQTQQQTYPGLDDGYAQQQPYGAQDGYARAEATAVYAPQPLPDETGQYGVYSPDARTQQPDYSAHDTYGTAAGNGNSDGNGYAYGAGYGQNGTGQDAYADPYAAYGDGQGQGQQAPYSDPYLGTQQYAAQYDPYEQLDPYGQPAYAPQQPYDPLQSDGQGQPLGQNPGQGYGETPPGGVWVPQQRGGELPPEQPPYPPYQQGYDEQQYRY</sequence>
<keyword evidence="4" id="KW-1185">Reference proteome</keyword>
<feature type="transmembrane region" description="Helical" evidence="2">
    <location>
        <begin position="6"/>
        <end position="23"/>
    </location>
</feature>
<name>A0A4U0NAL4_9ACTN</name>
<keyword evidence="2" id="KW-0472">Membrane</keyword>
<evidence type="ECO:0000256" key="2">
    <source>
        <dbReference type="SAM" id="Phobius"/>
    </source>
</evidence>
<dbReference type="AlphaFoldDB" id="A0A4U0NAL4"/>
<dbReference type="EMBL" id="SUMB01000007">
    <property type="protein sequence ID" value="TJZ50955.1"/>
    <property type="molecule type" value="Genomic_DNA"/>
</dbReference>
<organism evidence="3 4">
    <name type="scientific">Streptomyces piniterrae</name>
    <dbReference type="NCBI Taxonomy" id="2571125"/>
    <lineage>
        <taxon>Bacteria</taxon>
        <taxon>Bacillati</taxon>
        <taxon>Actinomycetota</taxon>
        <taxon>Actinomycetes</taxon>
        <taxon>Kitasatosporales</taxon>
        <taxon>Streptomycetaceae</taxon>
        <taxon>Streptomyces</taxon>
    </lineage>
</organism>
<dbReference type="Proteomes" id="UP000308697">
    <property type="component" value="Unassembled WGS sequence"/>
</dbReference>
<feature type="region of interest" description="Disordered" evidence="1">
    <location>
        <begin position="83"/>
        <end position="103"/>
    </location>
</feature>
<comment type="caution">
    <text evidence="3">The sequence shown here is derived from an EMBL/GenBank/DDBJ whole genome shotgun (WGS) entry which is preliminary data.</text>
</comment>
<protein>
    <submittedName>
        <fullName evidence="3">Uncharacterized protein</fullName>
    </submittedName>
</protein>